<evidence type="ECO:0000313" key="3">
    <source>
        <dbReference type="Proteomes" id="UP000077177"/>
    </source>
</evidence>
<dbReference type="EMBL" id="CP011390">
    <property type="protein sequence ID" value="ANE52456.1"/>
    <property type="molecule type" value="Genomic_DNA"/>
</dbReference>
<gene>
    <name evidence="2" type="ORF">SY85_20195</name>
</gene>
<accession>A0A172TZM9</accession>
<keyword evidence="1" id="KW-0812">Transmembrane</keyword>
<keyword evidence="1" id="KW-1133">Transmembrane helix</keyword>
<keyword evidence="3" id="KW-1185">Reference proteome</keyword>
<dbReference type="AlphaFoldDB" id="A0A172TZM9"/>
<feature type="transmembrane region" description="Helical" evidence="1">
    <location>
        <begin position="238"/>
        <end position="261"/>
    </location>
</feature>
<name>A0A172TZM9_9BACT</name>
<reference evidence="3" key="1">
    <citation type="submission" date="2015-01" db="EMBL/GenBank/DDBJ databases">
        <title>Flavisolibacter sp./LCS9/ whole genome sequencing.</title>
        <authorList>
            <person name="Kim M.K."/>
            <person name="Srinivasan S."/>
            <person name="Lee J.-J."/>
        </authorList>
    </citation>
    <scope>NUCLEOTIDE SEQUENCE [LARGE SCALE GENOMIC DNA]</scope>
    <source>
        <strain evidence="3">LCS9</strain>
    </source>
</reference>
<keyword evidence="1" id="KW-0472">Membrane</keyword>
<dbReference type="Proteomes" id="UP000077177">
    <property type="component" value="Chromosome"/>
</dbReference>
<evidence type="ECO:0000313" key="2">
    <source>
        <dbReference type="EMBL" id="ANE52456.1"/>
    </source>
</evidence>
<evidence type="ECO:0008006" key="4">
    <source>
        <dbReference type="Google" id="ProtNLM"/>
    </source>
</evidence>
<dbReference type="KEGG" id="fla:SY85_20195"/>
<reference evidence="2 3" key="2">
    <citation type="journal article" date="2016" name="Int. J. Syst. Evol. Microbiol.">
        <title>Flavisolibacter tropicus sp. nov., isolated from tropical soil.</title>
        <authorList>
            <person name="Lee J.J."/>
            <person name="Kang M.S."/>
            <person name="Kim G.S."/>
            <person name="Lee C.S."/>
            <person name="Lim S."/>
            <person name="Lee J."/>
            <person name="Roh S.H."/>
            <person name="Kang H."/>
            <person name="Ha J.M."/>
            <person name="Bae S."/>
            <person name="Jung H.Y."/>
            <person name="Kim M.K."/>
        </authorList>
    </citation>
    <scope>NUCLEOTIDE SEQUENCE [LARGE SCALE GENOMIC DNA]</scope>
    <source>
        <strain evidence="2 3">LCS9</strain>
    </source>
</reference>
<protein>
    <recommendedName>
        <fullName evidence="4">Transglutaminase-like domain-containing protein</fullName>
    </recommendedName>
</protein>
<organism evidence="2 3">
    <name type="scientific">Flavisolibacter tropicus</name>
    <dbReference type="NCBI Taxonomy" id="1492898"/>
    <lineage>
        <taxon>Bacteria</taxon>
        <taxon>Pseudomonadati</taxon>
        <taxon>Bacteroidota</taxon>
        <taxon>Chitinophagia</taxon>
        <taxon>Chitinophagales</taxon>
        <taxon>Chitinophagaceae</taxon>
        <taxon>Flavisolibacter</taxon>
    </lineage>
</organism>
<proteinExistence type="predicted"/>
<evidence type="ECO:0000256" key="1">
    <source>
        <dbReference type="SAM" id="Phobius"/>
    </source>
</evidence>
<feature type="transmembrane region" description="Helical" evidence="1">
    <location>
        <begin position="12"/>
        <end position="28"/>
    </location>
</feature>
<sequence length="290" mass="33392">MLPVLMKKIFRLIAYTLFIFLVAGYWLFPPPNQNINIKFGHEWENYDPSLFYKLQSIGDFVAYADDSLGKENRHTLDYVRLLSRTVSYRFFHGYSSYSFRHNWISYLAGNLVWDDLDAVVIPNDILKFPNAACSQVSIVLADALKKIGVPYRKVGLKGHFALEANLNGKWYYFDPNLEPHFPKGRKSLEELIKNNELYTGYEGHITKEKFRDVFSEIQYSKPNVALAPNATLFHKTTFPLSILIAIALLIFVVIDLGKALLKKSKGQDTKKAEMSQFIPDRKKSYSSLNQ</sequence>